<protein>
    <submittedName>
        <fullName evidence="1">Uncharacterized protein</fullName>
    </submittedName>
</protein>
<gene>
    <name evidence="1" type="ORF">KPL71_008535</name>
</gene>
<dbReference type="EMBL" id="CM039172">
    <property type="protein sequence ID" value="KAH9781599.1"/>
    <property type="molecule type" value="Genomic_DNA"/>
</dbReference>
<keyword evidence="2" id="KW-1185">Reference proteome</keyword>
<proteinExistence type="predicted"/>
<comment type="caution">
    <text evidence="1">The sequence shown here is derived from an EMBL/GenBank/DDBJ whole genome shotgun (WGS) entry which is preliminary data.</text>
</comment>
<sequence>MALLLPGKVDLGSARRCFTMRTSVLRMQFCEFKFFVTSCLIEPRQQKFVEGKVRMLNNSRRSNSVRTVSQGTIPVLASSNGSATSTRKDYSSVREPSTVFEEENANGDSTDTPIVGIIMESDSDLPVMNDAARTLSDFGVPYEIKILSPHQNRKEALSYALSAKERGIKIIIVGDGVEAHLSGVAAANSRVLVIRVPLLSEELSEDDVINSIRMQSHVQVASVPRNNAKNAALCALKVLGIAHEDLLERIRKYVEEQWCLTMSGRCRTISDGNGDLAEGSRGLALCEWMRMVT</sequence>
<accession>A0ACB8M7G2</accession>
<reference evidence="2" key="1">
    <citation type="journal article" date="2023" name="Hortic. Res.">
        <title>A chromosome-level phased genome enabling allele-level studies in sweet orange: a case study on citrus Huanglongbing tolerance.</title>
        <authorList>
            <person name="Wu B."/>
            <person name="Yu Q."/>
            <person name="Deng Z."/>
            <person name="Duan Y."/>
            <person name="Luo F."/>
            <person name="Gmitter F. Jr."/>
        </authorList>
    </citation>
    <scope>NUCLEOTIDE SEQUENCE [LARGE SCALE GENOMIC DNA]</scope>
    <source>
        <strain evidence="2">cv. Valencia</strain>
    </source>
</reference>
<dbReference type="Proteomes" id="UP000829398">
    <property type="component" value="Chromosome 3"/>
</dbReference>
<organism evidence="1 2">
    <name type="scientific">Citrus sinensis</name>
    <name type="common">Sweet orange</name>
    <name type="synonym">Citrus aurantium var. sinensis</name>
    <dbReference type="NCBI Taxonomy" id="2711"/>
    <lineage>
        <taxon>Eukaryota</taxon>
        <taxon>Viridiplantae</taxon>
        <taxon>Streptophyta</taxon>
        <taxon>Embryophyta</taxon>
        <taxon>Tracheophyta</taxon>
        <taxon>Spermatophyta</taxon>
        <taxon>Magnoliopsida</taxon>
        <taxon>eudicotyledons</taxon>
        <taxon>Gunneridae</taxon>
        <taxon>Pentapetalae</taxon>
        <taxon>rosids</taxon>
        <taxon>malvids</taxon>
        <taxon>Sapindales</taxon>
        <taxon>Rutaceae</taxon>
        <taxon>Aurantioideae</taxon>
        <taxon>Citrus</taxon>
    </lineage>
</organism>
<evidence type="ECO:0000313" key="1">
    <source>
        <dbReference type="EMBL" id="KAH9781599.1"/>
    </source>
</evidence>
<name>A0ACB8M7G2_CITSI</name>
<evidence type="ECO:0000313" key="2">
    <source>
        <dbReference type="Proteomes" id="UP000829398"/>
    </source>
</evidence>